<dbReference type="Proteomes" id="UP000831786">
    <property type="component" value="Chromosome"/>
</dbReference>
<feature type="region of interest" description="Disordered" evidence="1">
    <location>
        <begin position="181"/>
        <end position="207"/>
    </location>
</feature>
<organism evidence="4 5">
    <name type="scientific">Leucobacter allii</name>
    <dbReference type="NCBI Taxonomy" id="2932247"/>
    <lineage>
        <taxon>Bacteria</taxon>
        <taxon>Bacillati</taxon>
        <taxon>Actinomycetota</taxon>
        <taxon>Actinomycetes</taxon>
        <taxon>Micrococcales</taxon>
        <taxon>Microbacteriaceae</taxon>
        <taxon>Leucobacter</taxon>
    </lineage>
</organism>
<dbReference type="EMBL" id="CP095045">
    <property type="protein sequence ID" value="UOQ56550.1"/>
    <property type="molecule type" value="Genomic_DNA"/>
</dbReference>
<protein>
    <submittedName>
        <fullName evidence="4">PH domain-containing protein</fullName>
    </submittedName>
</protein>
<dbReference type="InterPro" id="IPR005182">
    <property type="entry name" value="YdbS-like_PH"/>
</dbReference>
<feature type="domain" description="YdbS-like PH" evidence="3">
    <location>
        <begin position="90"/>
        <end position="160"/>
    </location>
</feature>
<feature type="transmembrane region" description="Helical" evidence="2">
    <location>
        <begin position="65"/>
        <end position="91"/>
    </location>
</feature>
<dbReference type="RefSeq" id="WP_244726906.1">
    <property type="nucleotide sequence ID" value="NZ_CP095045.1"/>
</dbReference>
<keyword evidence="5" id="KW-1185">Reference proteome</keyword>
<proteinExistence type="predicted"/>
<dbReference type="PANTHER" id="PTHR37938">
    <property type="entry name" value="BLL0215 PROTEIN"/>
    <property type="match status" value="1"/>
</dbReference>
<dbReference type="PANTHER" id="PTHR37938:SF1">
    <property type="entry name" value="BLL0215 PROTEIN"/>
    <property type="match status" value="1"/>
</dbReference>
<evidence type="ECO:0000313" key="4">
    <source>
        <dbReference type="EMBL" id="UOQ56550.1"/>
    </source>
</evidence>
<keyword evidence="2" id="KW-0472">Membrane</keyword>
<reference evidence="4 5" key="1">
    <citation type="submission" date="2022-04" db="EMBL/GenBank/DDBJ databases">
        <title>Leucobacter sp. isolated from rhizosphere of garlic.</title>
        <authorList>
            <person name="Won M."/>
            <person name="Lee C.-M."/>
            <person name="Woen H.-Y."/>
            <person name="Kwon S.-W."/>
        </authorList>
    </citation>
    <scope>NUCLEOTIDE SEQUENCE [LARGE SCALE GENOMIC DNA]</scope>
    <source>
        <strain evidence="4 5">H21R-40</strain>
    </source>
</reference>
<evidence type="ECO:0000313" key="5">
    <source>
        <dbReference type="Proteomes" id="UP000831786"/>
    </source>
</evidence>
<evidence type="ECO:0000256" key="2">
    <source>
        <dbReference type="SAM" id="Phobius"/>
    </source>
</evidence>
<gene>
    <name evidence="4" type="ORF">MUN78_12820</name>
</gene>
<evidence type="ECO:0000259" key="3">
    <source>
        <dbReference type="Pfam" id="PF03703"/>
    </source>
</evidence>
<name>A0ABY4FJ10_9MICO</name>
<accession>A0ABY4FJ10</accession>
<feature type="compositionally biased region" description="Low complexity" evidence="1">
    <location>
        <begin position="190"/>
        <end position="200"/>
    </location>
</feature>
<keyword evidence="2" id="KW-0812">Transmembrane</keyword>
<sequence length="207" mass="22147">MPSRTPHSMTAEVESLLGPAPASLAQPEVVVLRFRRHGIRLVPPLVVLVAIAAAAGYWVGALPAIWMNLLAGAGAILLGFGLGVVPVLGWLARRTTVTSRRVIVRRGLLARHRSELALSRVREVRSRRGLGQRMRGSGDIELLHGAESLRLEDVPGAERVGDALQELMERNYEHATRAQLQYGGAPGPQAPGQAGRPSAGDPGASFW</sequence>
<dbReference type="Pfam" id="PF03703">
    <property type="entry name" value="bPH_2"/>
    <property type="match status" value="1"/>
</dbReference>
<feature type="transmembrane region" description="Helical" evidence="2">
    <location>
        <begin position="41"/>
        <end position="59"/>
    </location>
</feature>
<keyword evidence="2" id="KW-1133">Transmembrane helix</keyword>
<evidence type="ECO:0000256" key="1">
    <source>
        <dbReference type="SAM" id="MobiDB-lite"/>
    </source>
</evidence>